<dbReference type="GO" id="GO:0016740">
    <property type="term" value="F:transferase activity"/>
    <property type="evidence" value="ECO:0007669"/>
    <property type="project" value="UniProtKB-KW"/>
</dbReference>
<dbReference type="Pfam" id="PF04230">
    <property type="entry name" value="PS_pyruv_trans"/>
    <property type="match status" value="1"/>
</dbReference>
<accession>A0ABM0JU41</accession>
<gene>
    <name evidence="3" type="primary">LOC101854957</name>
</gene>
<dbReference type="GeneID" id="101854957"/>
<sequence length="450" mass="52259">MLVQPQSMEKVRRSTNDLYFVAQGGDMVRVETNDQNGAFQTDEVPFCTHCPQAYRRPPDSELEPDLTGYLQPYREEIQAFLQEPLVNNPERAVFLSQLLKTPGEIIRESQRLHFNIIGDVLKKYKAAMLFDIADFENKGDPCITVGEILFLARINLPVVYYCSSLSCTDENMRKARKLAANYSPDELVVLFHGGGNLVGYRFNDFFRFKTMDLFAGYHFLLFPQSIFYNNAQDEHVKLCEREYCCNENLTLVLRDLQTYSFAKEHFKGKTKLLLAPDIAFQIGNVNRFQSPVFDVMWIKRIDYEAPNYGSIPEHPSDVRFHVSDWWSWKTNDAPTSLEKAFYVSVEGFNFLSRGRVLVTDRLHGHILSTLMNMPHVLVDNRYKKLSSYHNSWTKGLENTKLTNQPEKAMAMILDLLDVHQQDLPPRVPFMDLAENFQQRNFEEEEFAKYS</sequence>
<name>A0ABM0JU41_APLCA</name>
<evidence type="ECO:0000259" key="1">
    <source>
        <dbReference type="Pfam" id="PF04230"/>
    </source>
</evidence>
<dbReference type="InterPro" id="IPR007345">
    <property type="entry name" value="Polysacch_pyruvyl_Trfase"/>
</dbReference>
<keyword evidence="2" id="KW-1185">Reference proteome</keyword>
<dbReference type="RefSeq" id="XP_005101536.2">
    <property type="nucleotide sequence ID" value="XM_005101479.3"/>
</dbReference>
<feature type="domain" description="Polysaccharide pyruvyl transferase" evidence="1">
    <location>
        <begin position="172"/>
        <end position="380"/>
    </location>
</feature>
<reference evidence="3" key="1">
    <citation type="submission" date="2025-08" db="UniProtKB">
        <authorList>
            <consortium name="RefSeq"/>
        </authorList>
    </citation>
    <scope>IDENTIFICATION</scope>
</reference>
<evidence type="ECO:0000313" key="2">
    <source>
        <dbReference type="Proteomes" id="UP000694888"/>
    </source>
</evidence>
<evidence type="ECO:0000313" key="3">
    <source>
        <dbReference type="RefSeq" id="XP_005101536.2"/>
    </source>
</evidence>
<protein>
    <submittedName>
        <fullName evidence="3">Pyruvyl transferase 1</fullName>
    </submittedName>
</protein>
<dbReference type="Proteomes" id="UP000694888">
    <property type="component" value="Unplaced"/>
</dbReference>
<keyword evidence="3" id="KW-0808">Transferase</keyword>
<organism evidence="2 3">
    <name type="scientific">Aplysia californica</name>
    <name type="common">California sea hare</name>
    <dbReference type="NCBI Taxonomy" id="6500"/>
    <lineage>
        <taxon>Eukaryota</taxon>
        <taxon>Metazoa</taxon>
        <taxon>Spiralia</taxon>
        <taxon>Lophotrochozoa</taxon>
        <taxon>Mollusca</taxon>
        <taxon>Gastropoda</taxon>
        <taxon>Heterobranchia</taxon>
        <taxon>Euthyneura</taxon>
        <taxon>Tectipleura</taxon>
        <taxon>Aplysiida</taxon>
        <taxon>Aplysioidea</taxon>
        <taxon>Aplysiidae</taxon>
        <taxon>Aplysia</taxon>
    </lineage>
</organism>
<proteinExistence type="predicted"/>